<dbReference type="AlphaFoldDB" id="A0A699J0P3"/>
<feature type="domain" description="Retrotransposon Copia-like N-terminal" evidence="1">
    <location>
        <begin position="14"/>
        <end position="58"/>
    </location>
</feature>
<gene>
    <name evidence="2" type="ORF">Tci_574579</name>
</gene>
<dbReference type="PANTHER" id="PTHR34222:SF97">
    <property type="entry name" value="CATALYTIC REGION, PUTATIVE-RELATED"/>
    <property type="match status" value="1"/>
</dbReference>
<accession>A0A699J0P3</accession>
<dbReference type="GO" id="GO:0004180">
    <property type="term" value="F:carboxypeptidase activity"/>
    <property type="evidence" value="ECO:0007669"/>
    <property type="project" value="UniProtKB-KW"/>
</dbReference>
<evidence type="ECO:0000259" key="1">
    <source>
        <dbReference type="Pfam" id="PF14244"/>
    </source>
</evidence>
<name>A0A699J0P3_TANCI</name>
<dbReference type="PANTHER" id="PTHR34222">
    <property type="entry name" value="GAG_PRE-INTEGRS DOMAIN-CONTAINING PROTEIN"/>
    <property type="match status" value="1"/>
</dbReference>
<sequence length="306" mass="35142">MAKPAIFQNPFYLHPSDVPSSLTVHEKLIGAQNYRPWRREIEIGLSTKRKLGFVKGTVVRLPTDANLQDLWDTCNNMLERRFSLSDGSRKYKLNKDTYEITQSGCSVGEYYTKMKYVWEELDNLNTLHVIARITPEITAFLNVLNKQKKEQRLFQFLNGLEDKYSHQRSQILMINPLPNVENACSLIQQEESQRMLFGSLSNVEATALYSKGGTKDKCSICGFKWHPPKKCWEKIGYPAWHPKVKGSQANRQVMTGQGQSRNQFVPRTATHVKSGNISFTPQQFEQLLKSVQHMGVFNAAEEEIDH</sequence>
<proteinExistence type="predicted"/>
<protein>
    <submittedName>
        <fullName evidence="2">Serine carboxypeptidase S28 family protein</fullName>
    </submittedName>
</protein>
<dbReference type="Pfam" id="PF14244">
    <property type="entry name" value="Retrotran_gag_3"/>
    <property type="match status" value="1"/>
</dbReference>
<reference evidence="2" key="1">
    <citation type="journal article" date="2019" name="Sci. Rep.">
        <title>Draft genome of Tanacetum cinerariifolium, the natural source of mosquito coil.</title>
        <authorList>
            <person name="Yamashiro T."/>
            <person name="Shiraishi A."/>
            <person name="Satake H."/>
            <person name="Nakayama K."/>
        </authorList>
    </citation>
    <scope>NUCLEOTIDE SEQUENCE</scope>
</reference>
<keyword evidence="2" id="KW-0121">Carboxypeptidase</keyword>
<comment type="caution">
    <text evidence="2">The sequence shown here is derived from an EMBL/GenBank/DDBJ whole genome shotgun (WGS) entry which is preliminary data.</text>
</comment>
<organism evidence="2">
    <name type="scientific">Tanacetum cinerariifolium</name>
    <name type="common">Dalmatian daisy</name>
    <name type="synonym">Chrysanthemum cinerariifolium</name>
    <dbReference type="NCBI Taxonomy" id="118510"/>
    <lineage>
        <taxon>Eukaryota</taxon>
        <taxon>Viridiplantae</taxon>
        <taxon>Streptophyta</taxon>
        <taxon>Embryophyta</taxon>
        <taxon>Tracheophyta</taxon>
        <taxon>Spermatophyta</taxon>
        <taxon>Magnoliopsida</taxon>
        <taxon>eudicotyledons</taxon>
        <taxon>Gunneridae</taxon>
        <taxon>Pentapetalae</taxon>
        <taxon>asterids</taxon>
        <taxon>campanulids</taxon>
        <taxon>Asterales</taxon>
        <taxon>Asteraceae</taxon>
        <taxon>Asteroideae</taxon>
        <taxon>Anthemideae</taxon>
        <taxon>Anthemidinae</taxon>
        <taxon>Tanacetum</taxon>
    </lineage>
</organism>
<keyword evidence="2" id="KW-0378">Hydrolase</keyword>
<dbReference type="InterPro" id="IPR029472">
    <property type="entry name" value="Copia-like_N"/>
</dbReference>
<evidence type="ECO:0000313" key="2">
    <source>
        <dbReference type="EMBL" id="GFA02607.1"/>
    </source>
</evidence>
<keyword evidence="2" id="KW-0645">Protease</keyword>
<dbReference type="EMBL" id="BKCJ010357609">
    <property type="protein sequence ID" value="GFA02607.1"/>
    <property type="molecule type" value="Genomic_DNA"/>
</dbReference>